<feature type="non-terminal residue" evidence="1">
    <location>
        <position position="1"/>
    </location>
</feature>
<reference evidence="1" key="1">
    <citation type="submission" date="2018-05" db="EMBL/GenBank/DDBJ databases">
        <authorList>
            <person name="Lanie J.A."/>
            <person name="Ng W.-L."/>
            <person name="Kazmierczak K.M."/>
            <person name="Andrzejewski T.M."/>
            <person name="Davidsen T.M."/>
            <person name="Wayne K.J."/>
            <person name="Tettelin H."/>
            <person name="Glass J.I."/>
            <person name="Rusch D."/>
            <person name="Podicherti R."/>
            <person name="Tsui H.-C.T."/>
            <person name="Winkler M.E."/>
        </authorList>
    </citation>
    <scope>NUCLEOTIDE SEQUENCE</scope>
</reference>
<evidence type="ECO:0000313" key="1">
    <source>
        <dbReference type="EMBL" id="SVA80716.1"/>
    </source>
</evidence>
<sequence length="62" mass="7053">VGNFYIHSVSDGYMIFQRDAFFPNLPIESWKPYPSYSDPKFEMNIGSFVIEGADKTILVDTG</sequence>
<protein>
    <recommendedName>
        <fullName evidence="2">Metallo-beta-lactamase domain-containing protein</fullName>
    </recommendedName>
</protein>
<feature type="non-terminal residue" evidence="1">
    <location>
        <position position="62"/>
    </location>
</feature>
<organism evidence="1">
    <name type="scientific">marine metagenome</name>
    <dbReference type="NCBI Taxonomy" id="408172"/>
    <lineage>
        <taxon>unclassified sequences</taxon>
        <taxon>metagenomes</taxon>
        <taxon>ecological metagenomes</taxon>
    </lineage>
</organism>
<proteinExistence type="predicted"/>
<evidence type="ECO:0008006" key="2">
    <source>
        <dbReference type="Google" id="ProtNLM"/>
    </source>
</evidence>
<name>A0A381YUJ3_9ZZZZ</name>
<gene>
    <name evidence="1" type="ORF">METZ01_LOCUS133570</name>
</gene>
<dbReference type="Gene3D" id="3.60.15.10">
    <property type="entry name" value="Ribonuclease Z/Hydroxyacylglutathione hydrolase-like"/>
    <property type="match status" value="1"/>
</dbReference>
<accession>A0A381YUJ3</accession>
<dbReference type="EMBL" id="UINC01019099">
    <property type="protein sequence ID" value="SVA80716.1"/>
    <property type="molecule type" value="Genomic_DNA"/>
</dbReference>
<dbReference type="InterPro" id="IPR036866">
    <property type="entry name" value="RibonucZ/Hydroxyglut_hydro"/>
</dbReference>
<dbReference type="AlphaFoldDB" id="A0A381YUJ3"/>